<name>A0A0C2MKL6_THEKT</name>
<dbReference type="Pfam" id="PF17919">
    <property type="entry name" value="RT_RNaseH_2"/>
    <property type="match status" value="1"/>
</dbReference>
<sequence length="256" mass="29888">MSQSWRRPQNTKDVLRFLGFCNYYRSSIKNYALHEIPLRKISVDSKQFHWSLELERAFNELKKALITAPVLEFPNHNLKFILDVYASDSAIGAVLSQINNEGSETVIRYASKTFNDVERRYSAIRKELMSVVWSFKKFRPYLFGAKLIMITDHRPLQSIKKKGDIGGPTVRWLDLIAEDDFEIQHRPGKNHTNADASSRCCSLQHQELVNEINANSLEWSLEDIRRYQQDDVIRTFLRDIFSKSRQSIKSILSMNQ</sequence>
<evidence type="ECO:0000313" key="2">
    <source>
        <dbReference type="EMBL" id="KII62116.1"/>
    </source>
</evidence>
<dbReference type="InterPro" id="IPR043128">
    <property type="entry name" value="Rev_trsase/Diguanyl_cyclase"/>
</dbReference>
<dbReference type="CDD" id="cd09274">
    <property type="entry name" value="RNase_HI_RT_Ty3"/>
    <property type="match status" value="1"/>
</dbReference>
<gene>
    <name evidence="2" type="ORF">RF11_01489</name>
</gene>
<keyword evidence="3" id="KW-1185">Reference proteome</keyword>
<protein>
    <submittedName>
        <fullName evidence="2">Retrovirus-related Pol polyprotein</fullName>
    </submittedName>
</protein>
<evidence type="ECO:0000259" key="1">
    <source>
        <dbReference type="Pfam" id="PF17919"/>
    </source>
</evidence>
<dbReference type="PANTHER" id="PTHR34072">
    <property type="entry name" value="ENZYMATIC POLYPROTEIN-RELATED"/>
    <property type="match status" value="1"/>
</dbReference>
<proteinExistence type="predicted"/>
<dbReference type="AlphaFoldDB" id="A0A0C2MKL6"/>
<dbReference type="OrthoDB" id="5987979at2759"/>
<reference evidence="2 3" key="1">
    <citation type="journal article" date="2014" name="Genome Biol. Evol.">
        <title>The genome of the myxosporean Thelohanellus kitauei shows adaptations to nutrient acquisition within its fish host.</title>
        <authorList>
            <person name="Yang Y."/>
            <person name="Xiong J."/>
            <person name="Zhou Z."/>
            <person name="Huo F."/>
            <person name="Miao W."/>
            <person name="Ran C."/>
            <person name="Liu Y."/>
            <person name="Zhang J."/>
            <person name="Feng J."/>
            <person name="Wang M."/>
            <person name="Wang M."/>
            <person name="Wang L."/>
            <person name="Yao B."/>
        </authorList>
    </citation>
    <scope>NUCLEOTIDE SEQUENCE [LARGE SCALE GENOMIC DNA]</scope>
    <source>
        <strain evidence="2">Wuqing</strain>
    </source>
</reference>
<dbReference type="SUPFAM" id="SSF56672">
    <property type="entry name" value="DNA/RNA polymerases"/>
    <property type="match status" value="1"/>
</dbReference>
<dbReference type="FunFam" id="3.30.70.270:FF:000020">
    <property type="entry name" value="Transposon Tf2-6 polyprotein-like Protein"/>
    <property type="match status" value="1"/>
</dbReference>
<accession>A0A0C2MKL6</accession>
<organism evidence="2 3">
    <name type="scientific">Thelohanellus kitauei</name>
    <name type="common">Myxosporean</name>
    <dbReference type="NCBI Taxonomy" id="669202"/>
    <lineage>
        <taxon>Eukaryota</taxon>
        <taxon>Metazoa</taxon>
        <taxon>Cnidaria</taxon>
        <taxon>Myxozoa</taxon>
        <taxon>Myxosporea</taxon>
        <taxon>Bivalvulida</taxon>
        <taxon>Platysporina</taxon>
        <taxon>Myxobolidae</taxon>
        <taxon>Thelohanellus</taxon>
    </lineage>
</organism>
<dbReference type="InterPro" id="IPR043502">
    <property type="entry name" value="DNA/RNA_pol_sf"/>
</dbReference>
<dbReference type="Proteomes" id="UP000031668">
    <property type="component" value="Unassembled WGS sequence"/>
</dbReference>
<comment type="caution">
    <text evidence="2">The sequence shown here is derived from an EMBL/GenBank/DDBJ whole genome shotgun (WGS) entry which is preliminary data.</text>
</comment>
<dbReference type="FunFam" id="3.10.20.370:FF:000001">
    <property type="entry name" value="Retrovirus-related Pol polyprotein from transposon 17.6-like protein"/>
    <property type="match status" value="1"/>
</dbReference>
<dbReference type="Gene3D" id="3.10.20.370">
    <property type="match status" value="1"/>
</dbReference>
<dbReference type="EMBL" id="JWZT01005104">
    <property type="protein sequence ID" value="KII62116.1"/>
    <property type="molecule type" value="Genomic_DNA"/>
</dbReference>
<dbReference type="Gene3D" id="3.30.70.270">
    <property type="match status" value="1"/>
</dbReference>
<feature type="domain" description="Reverse transcriptase/retrotransposon-derived protein RNase H-like" evidence="1">
    <location>
        <begin position="50"/>
        <end position="147"/>
    </location>
</feature>
<evidence type="ECO:0000313" key="3">
    <source>
        <dbReference type="Proteomes" id="UP000031668"/>
    </source>
</evidence>
<dbReference type="InterPro" id="IPR041577">
    <property type="entry name" value="RT_RNaseH_2"/>
</dbReference>
<dbReference type="OMA" id="ANSLEWS"/>